<evidence type="ECO:0000313" key="8">
    <source>
        <dbReference type="Proteomes" id="UP000320338"/>
    </source>
</evidence>
<dbReference type="InterPro" id="IPR035996">
    <property type="entry name" value="4pyrrol_Methylase_sf"/>
</dbReference>
<dbReference type="PANTHER" id="PTHR43467">
    <property type="entry name" value="COBALT-PRECORRIN-2 C(20)-METHYLTRANSFERASE"/>
    <property type="match status" value="1"/>
</dbReference>
<comment type="pathway">
    <text evidence="1">Cofactor biosynthesis; adenosylcobalamin biosynthesis.</text>
</comment>
<dbReference type="Gene3D" id="3.30.950.10">
    <property type="entry name" value="Methyltransferase, Cobalt-precorrin-4 Transmethylase, Domain 2"/>
    <property type="match status" value="1"/>
</dbReference>
<dbReference type="SUPFAM" id="SSF53790">
    <property type="entry name" value="Tetrapyrrole methylase"/>
    <property type="match status" value="1"/>
</dbReference>
<dbReference type="InterPro" id="IPR012797">
    <property type="entry name" value="CobF"/>
</dbReference>
<evidence type="ECO:0000259" key="6">
    <source>
        <dbReference type="Pfam" id="PF00590"/>
    </source>
</evidence>
<keyword evidence="2" id="KW-0169">Cobalamin biosynthesis</keyword>
<evidence type="ECO:0000256" key="2">
    <source>
        <dbReference type="ARBA" id="ARBA00022573"/>
    </source>
</evidence>
<evidence type="ECO:0000313" key="7">
    <source>
        <dbReference type="EMBL" id="GEC21718.1"/>
    </source>
</evidence>
<evidence type="ECO:0000256" key="5">
    <source>
        <dbReference type="ARBA" id="ARBA00022691"/>
    </source>
</evidence>
<dbReference type="InterPro" id="IPR014776">
    <property type="entry name" value="4pyrrole_Mease_sub2"/>
</dbReference>
<dbReference type="Gene3D" id="3.40.1010.10">
    <property type="entry name" value="Cobalt-precorrin-4 Transmethylase, Domain 1"/>
    <property type="match status" value="1"/>
</dbReference>
<dbReference type="InterPro" id="IPR000878">
    <property type="entry name" value="4pyrrol_Mease"/>
</dbReference>
<gene>
    <name evidence="7" type="ORF">PHY01_40010</name>
</gene>
<dbReference type="RefSeq" id="WP_141280565.1">
    <property type="nucleotide sequence ID" value="NZ_BAAARZ010000039.1"/>
</dbReference>
<dbReference type="AlphaFoldDB" id="A0A4Y3WT77"/>
<dbReference type="GO" id="GO:0032259">
    <property type="term" value="P:methylation"/>
    <property type="evidence" value="ECO:0007669"/>
    <property type="project" value="UniProtKB-KW"/>
</dbReference>
<dbReference type="EMBL" id="BJNG01000036">
    <property type="protein sequence ID" value="GEC21718.1"/>
    <property type="molecule type" value="Genomic_DNA"/>
</dbReference>
<dbReference type="Proteomes" id="UP000320338">
    <property type="component" value="Unassembled WGS sequence"/>
</dbReference>
<reference evidence="7 8" key="1">
    <citation type="submission" date="2019-06" db="EMBL/GenBank/DDBJ databases">
        <title>Whole genome shotgun sequence of Pseudonocardia hydrocarbonoxydans NBRC 14498.</title>
        <authorList>
            <person name="Hosoyama A."/>
            <person name="Uohara A."/>
            <person name="Ohji S."/>
            <person name="Ichikawa N."/>
        </authorList>
    </citation>
    <scope>NUCLEOTIDE SEQUENCE [LARGE SCALE GENOMIC DNA]</scope>
    <source>
        <strain evidence="7 8">NBRC 14498</strain>
    </source>
</reference>
<evidence type="ECO:0000256" key="1">
    <source>
        <dbReference type="ARBA" id="ARBA00004953"/>
    </source>
</evidence>
<sequence length="256" mass="28037">MRTVYVIGIGAGDPEHLTLAAIAAMNRVEVFFTIDKGEAKSDLAGLRAELLRRHVTRPHRVVVAPDPPRDRRATAYADAVVDWQGRREALYAEMIETELPDGGVGGLLVWGDPALYDGTLRILDSIARHTPIEVVSVPGISSVQVLAARHRLILNRVGSPFLVTTGRRLAAGGMPADVDDVVVMLDAGNAFADLPDRDLDIYWGAYLGTPDELLVHGDLHAVRDEIVALFAEHRGRKGWIMDTYLLRRRRDVTGPG</sequence>
<dbReference type="PIRSF" id="PIRSF036525">
    <property type="entry name" value="CobF"/>
    <property type="match status" value="1"/>
</dbReference>
<dbReference type="GO" id="GO:0043819">
    <property type="term" value="F:precorrin-6A synthase (deacetylating) activity"/>
    <property type="evidence" value="ECO:0007669"/>
    <property type="project" value="InterPro"/>
</dbReference>
<proteinExistence type="predicted"/>
<name>A0A4Y3WT77_9PSEU</name>
<feature type="domain" description="Tetrapyrrole methylase" evidence="6">
    <location>
        <begin position="3"/>
        <end position="220"/>
    </location>
</feature>
<comment type="caution">
    <text evidence="7">The sequence shown here is derived from an EMBL/GenBank/DDBJ whole genome shotgun (WGS) entry which is preliminary data.</text>
</comment>
<accession>A0A4Y3WT77</accession>
<dbReference type="Pfam" id="PF00590">
    <property type="entry name" value="TP_methylase"/>
    <property type="match status" value="1"/>
</dbReference>
<dbReference type="PANTHER" id="PTHR43467:SF1">
    <property type="entry name" value="PRECORRIN-6A SYNTHASE [DEACETYLATING]"/>
    <property type="match status" value="1"/>
</dbReference>
<keyword evidence="8" id="KW-1185">Reference proteome</keyword>
<dbReference type="InterPro" id="IPR014777">
    <property type="entry name" value="4pyrrole_Mease_sub1"/>
</dbReference>
<protein>
    <submittedName>
        <fullName evidence="7">Precorrin-6A synthase (Deacetylating)</fullName>
    </submittedName>
</protein>
<dbReference type="NCBIfam" id="TIGR02434">
    <property type="entry name" value="CobF"/>
    <property type="match status" value="1"/>
</dbReference>
<keyword evidence="5" id="KW-0949">S-adenosyl-L-methionine</keyword>
<keyword evidence="3" id="KW-0489">Methyltransferase</keyword>
<keyword evidence="4" id="KW-0808">Transferase</keyword>
<dbReference type="GO" id="GO:0009236">
    <property type="term" value="P:cobalamin biosynthetic process"/>
    <property type="evidence" value="ECO:0007669"/>
    <property type="project" value="UniProtKB-KW"/>
</dbReference>
<evidence type="ECO:0000256" key="3">
    <source>
        <dbReference type="ARBA" id="ARBA00022603"/>
    </source>
</evidence>
<organism evidence="7 8">
    <name type="scientific">Pseudonocardia hydrocarbonoxydans</name>
    <dbReference type="NCBI Taxonomy" id="76726"/>
    <lineage>
        <taxon>Bacteria</taxon>
        <taxon>Bacillati</taxon>
        <taxon>Actinomycetota</taxon>
        <taxon>Actinomycetes</taxon>
        <taxon>Pseudonocardiales</taxon>
        <taxon>Pseudonocardiaceae</taxon>
        <taxon>Pseudonocardia</taxon>
    </lineage>
</organism>
<evidence type="ECO:0000256" key="4">
    <source>
        <dbReference type="ARBA" id="ARBA00022679"/>
    </source>
</evidence>
<dbReference type="OrthoDB" id="9787471at2"/>
<dbReference type="CDD" id="cd11643">
    <property type="entry name" value="Precorrin-6A-synthase"/>
    <property type="match status" value="1"/>
</dbReference>